<comment type="subcellular location">
    <subcellularLocation>
        <location evidence="1">Cell envelope</location>
    </subcellularLocation>
</comment>
<dbReference type="EMBL" id="LJFS01000025">
    <property type="protein sequence ID" value="KPG30818.1"/>
    <property type="molecule type" value="Genomic_DNA"/>
</dbReference>
<evidence type="ECO:0000313" key="9">
    <source>
        <dbReference type="Proteomes" id="UP000037843"/>
    </source>
</evidence>
<organism evidence="7 9">
    <name type="scientific">Mycobacteroides immunogenum</name>
    <dbReference type="NCBI Taxonomy" id="83262"/>
    <lineage>
        <taxon>Bacteria</taxon>
        <taxon>Bacillati</taxon>
        <taxon>Actinomycetota</taxon>
        <taxon>Actinomycetes</taxon>
        <taxon>Mycobacteriales</taxon>
        <taxon>Mycobacteriaceae</taxon>
        <taxon>Mycobacteroides</taxon>
    </lineage>
</organism>
<dbReference type="PANTHER" id="PTHR30290:SF10">
    <property type="entry name" value="PERIPLASMIC OLIGOPEPTIDE-BINDING PROTEIN-RELATED"/>
    <property type="match status" value="1"/>
</dbReference>
<reference evidence="9 10" key="1">
    <citation type="submission" date="2015-09" db="EMBL/GenBank/DDBJ databases">
        <title>Genome Sequences of Mycobacterium immunogenum Isolates, Recuperated from a Chloraminated Drinking Water Distribution System Simulator Subjected to Episodes of Nitrification.</title>
        <authorList>
            <person name="Gomez-Alvarez V."/>
            <person name="Revetta R.P."/>
        </authorList>
    </citation>
    <scope>NUCLEOTIDE SEQUENCE [LARGE SCALE GENOMIC DNA]</scope>
    <source>
        <strain evidence="7 9">H008</strain>
        <strain evidence="8 10">H076</strain>
    </source>
</reference>
<keyword evidence="5" id="KW-0812">Transmembrane</keyword>
<keyword evidence="5" id="KW-0472">Membrane</keyword>
<gene>
    <name evidence="7" type="ORF">AN908_17820</name>
    <name evidence="8" type="ORF">AN912_18875</name>
</gene>
<dbReference type="GeneID" id="45766449"/>
<dbReference type="SUPFAM" id="SSF53850">
    <property type="entry name" value="Periplasmic binding protein-like II"/>
    <property type="match status" value="1"/>
</dbReference>
<protein>
    <recommendedName>
        <fullName evidence="6">Solute-binding protein family 5 domain-containing protein</fullName>
    </recommendedName>
</protein>
<dbReference type="GO" id="GO:0043190">
    <property type="term" value="C:ATP-binding cassette (ABC) transporter complex"/>
    <property type="evidence" value="ECO:0007669"/>
    <property type="project" value="InterPro"/>
</dbReference>
<dbReference type="CDD" id="cd00995">
    <property type="entry name" value="PBP2_NikA_DppA_OppA_like"/>
    <property type="match status" value="1"/>
</dbReference>
<dbReference type="KEGG" id="miz:BAB75_21540"/>
<dbReference type="InterPro" id="IPR000914">
    <property type="entry name" value="SBP_5_dom"/>
</dbReference>
<evidence type="ECO:0000259" key="6">
    <source>
        <dbReference type="Pfam" id="PF00496"/>
    </source>
</evidence>
<dbReference type="InterPro" id="IPR030678">
    <property type="entry name" value="Peptide/Ni-bd"/>
</dbReference>
<dbReference type="GO" id="GO:0030313">
    <property type="term" value="C:cell envelope"/>
    <property type="evidence" value="ECO:0007669"/>
    <property type="project" value="UniProtKB-SubCell"/>
</dbReference>
<dbReference type="GO" id="GO:1904680">
    <property type="term" value="F:peptide transmembrane transporter activity"/>
    <property type="evidence" value="ECO:0007669"/>
    <property type="project" value="TreeGrafter"/>
</dbReference>
<dbReference type="PIRSF" id="PIRSF002741">
    <property type="entry name" value="MppA"/>
    <property type="match status" value="1"/>
</dbReference>
<sequence length="635" mass="69299">MSLADQSRHTLDAGAKRSPHRWRSAARRVAVLTAMVIGIASLPGLQPLAHPVPGGGVSASRGHGEPVVFTVGTIEEIDSLNPMLAIMSAGILFSTFLYDTITTVSPVDFSAAPGLAQSWKPSDGNLTWTYRIRTGLHWSDGHPLTAEDPAYTLSRILAGGPGRGTWGNYLTSVRSVDAPDAATLVLHLKEPNALLPSLPIPILPKHVFEKYSDDKLADFPVTPGKLVSSGPFRLIEGSPGGSLYRFENNPDNWRGPAAFDALTFRIFKSQDTIVQALVKGEIDYTSSLSLLQTDVLMKRRGISARLFDKVGSFRELAFNTGSVDTETGKPIGDPNPAVLDPKFRYALTTAIDRKAIAAKAFQGGATPLATTIAPPFDRFRWDPPAEEAAVYDPERAARLLDAAGYRRGPNGTRTLPNGTEMRPLRLIGRSTEQTSLGTVQLVREWFENLGIPTKVTAMEENRLQDVISTGNYDLFEWGWNYDEDPDSILMYFACDQRGLFSDSWYCSDKYDALYTSQKRRIDPADRIADIRKMQELLYRDTPYIITVSEKGAEAYRSDRFHGLPAGKDPELQYDVDSIFKVQPGPAQASDGAGGTSAAAGDPKLIVGGGAGTIALVAISWLLVRRRRQATAEDRA</sequence>
<evidence type="ECO:0000313" key="8">
    <source>
        <dbReference type="EMBL" id="KPG30818.1"/>
    </source>
</evidence>
<evidence type="ECO:0000256" key="3">
    <source>
        <dbReference type="ARBA" id="ARBA00022448"/>
    </source>
</evidence>
<comment type="similarity">
    <text evidence="2">Belongs to the bacterial solute-binding protein 5 family.</text>
</comment>
<accession>A0A7V8LMQ9</accession>
<comment type="caution">
    <text evidence="7">The sequence shown here is derived from an EMBL/GenBank/DDBJ whole genome shotgun (WGS) entry which is preliminary data.</text>
</comment>
<keyword evidence="4" id="KW-0732">Signal</keyword>
<dbReference type="InterPro" id="IPR039424">
    <property type="entry name" value="SBP_5"/>
</dbReference>
<proteinExistence type="inferred from homology"/>
<dbReference type="Proteomes" id="UP000037962">
    <property type="component" value="Unassembled WGS sequence"/>
</dbReference>
<feature type="transmembrane region" description="Helical" evidence="5">
    <location>
        <begin position="604"/>
        <end position="623"/>
    </location>
</feature>
<dbReference type="Gene3D" id="3.10.105.10">
    <property type="entry name" value="Dipeptide-binding Protein, Domain 3"/>
    <property type="match status" value="1"/>
</dbReference>
<dbReference type="Proteomes" id="UP000037843">
    <property type="component" value="Unassembled WGS sequence"/>
</dbReference>
<evidence type="ECO:0000313" key="7">
    <source>
        <dbReference type="EMBL" id="KPG08303.1"/>
    </source>
</evidence>
<evidence type="ECO:0000256" key="5">
    <source>
        <dbReference type="SAM" id="Phobius"/>
    </source>
</evidence>
<dbReference type="RefSeq" id="WP_043076493.1">
    <property type="nucleotide sequence ID" value="NZ_CP011530.1"/>
</dbReference>
<keyword evidence="5" id="KW-1133">Transmembrane helix</keyword>
<evidence type="ECO:0000313" key="10">
    <source>
        <dbReference type="Proteomes" id="UP000037962"/>
    </source>
</evidence>
<feature type="domain" description="Solute-binding protein family 5" evidence="6">
    <location>
        <begin position="112"/>
        <end position="493"/>
    </location>
</feature>
<dbReference type="PANTHER" id="PTHR30290">
    <property type="entry name" value="PERIPLASMIC BINDING COMPONENT OF ABC TRANSPORTER"/>
    <property type="match status" value="1"/>
</dbReference>
<dbReference type="Pfam" id="PF00496">
    <property type="entry name" value="SBP_bac_5"/>
    <property type="match status" value="1"/>
</dbReference>
<dbReference type="AlphaFoldDB" id="A0A7V8LMQ9"/>
<keyword evidence="3" id="KW-0813">Transport</keyword>
<name>A0A7V8LMQ9_9MYCO</name>
<keyword evidence="10" id="KW-1185">Reference proteome</keyword>
<dbReference type="OrthoDB" id="9046151at2"/>
<evidence type="ECO:0000256" key="2">
    <source>
        <dbReference type="ARBA" id="ARBA00005695"/>
    </source>
</evidence>
<dbReference type="GO" id="GO:0015833">
    <property type="term" value="P:peptide transport"/>
    <property type="evidence" value="ECO:0007669"/>
    <property type="project" value="TreeGrafter"/>
</dbReference>
<dbReference type="Gene3D" id="3.40.190.10">
    <property type="entry name" value="Periplasmic binding protein-like II"/>
    <property type="match status" value="1"/>
</dbReference>
<evidence type="ECO:0000256" key="1">
    <source>
        <dbReference type="ARBA" id="ARBA00004196"/>
    </source>
</evidence>
<dbReference type="GO" id="GO:0042597">
    <property type="term" value="C:periplasmic space"/>
    <property type="evidence" value="ECO:0007669"/>
    <property type="project" value="UniProtKB-ARBA"/>
</dbReference>
<dbReference type="EMBL" id="LJFO01000010">
    <property type="protein sequence ID" value="KPG08303.1"/>
    <property type="molecule type" value="Genomic_DNA"/>
</dbReference>
<evidence type="ECO:0000256" key="4">
    <source>
        <dbReference type="ARBA" id="ARBA00022729"/>
    </source>
</evidence>